<protein>
    <submittedName>
        <fullName evidence="1">Uncharacterized protein</fullName>
    </submittedName>
</protein>
<reference evidence="1" key="1">
    <citation type="submission" date="2012-10" db="EMBL/GenBank/DDBJ databases">
        <authorList>
            <person name="Harkins D.M."/>
            <person name="Durkin A.S."/>
            <person name="Brinkac L.M."/>
            <person name="Haft D.H."/>
            <person name="Selengut J.D."/>
            <person name="Sanka R."/>
            <person name="DePew J."/>
            <person name="Purushe J."/>
            <person name="Matthias M.A."/>
            <person name="Vinetz J.M."/>
            <person name="Sutton G.G."/>
            <person name="Nierman W.C."/>
            <person name="Fouts D.E."/>
        </authorList>
    </citation>
    <scope>NUCLEOTIDE SEQUENCE [LARGE SCALE GENOMIC DNA]</scope>
    <source>
        <strain evidence="1">MOR084</strain>
    </source>
</reference>
<proteinExistence type="predicted"/>
<dbReference type="RefSeq" id="WP_004459533.1">
    <property type="nucleotide sequence ID" value="NZ_AHON02000051.1"/>
</dbReference>
<gene>
    <name evidence="1" type="ORF">LEP1GSC179_2546</name>
</gene>
<evidence type="ECO:0000313" key="1">
    <source>
        <dbReference type="EMBL" id="EKO33473.1"/>
    </source>
</evidence>
<dbReference type="GeneID" id="89224108"/>
<dbReference type="EMBL" id="AHON02000051">
    <property type="protein sequence ID" value="EKO33473.1"/>
    <property type="molecule type" value="Genomic_DNA"/>
</dbReference>
<evidence type="ECO:0000313" key="2">
    <source>
        <dbReference type="Proteomes" id="UP000006329"/>
    </source>
</evidence>
<sequence length="68" mass="7739">MDSVKVSQSHDAGGMNYFSGLVNCRDCDQILPDPVDTRVDGLAPINTRFFLFYFYQYGISPIERKSEI</sequence>
<keyword evidence="2" id="KW-1185">Reference proteome</keyword>
<name>A0A0E2BDP1_9LEPT</name>
<organism evidence="1 2">
    <name type="scientific">Leptospira santarosai str. MOR084</name>
    <dbReference type="NCBI Taxonomy" id="1049984"/>
    <lineage>
        <taxon>Bacteria</taxon>
        <taxon>Pseudomonadati</taxon>
        <taxon>Spirochaetota</taxon>
        <taxon>Spirochaetia</taxon>
        <taxon>Leptospirales</taxon>
        <taxon>Leptospiraceae</taxon>
        <taxon>Leptospira</taxon>
    </lineage>
</organism>
<dbReference type="AlphaFoldDB" id="A0A0E2BDP1"/>
<comment type="caution">
    <text evidence="1">The sequence shown here is derived from an EMBL/GenBank/DDBJ whole genome shotgun (WGS) entry which is preliminary data.</text>
</comment>
<dbReference type="Proteomes" id="UP000006329">
    <property type="component" value="Unassembled WGS sequence"/>
</dbReference>
<accession>A0A0E2BDP1</accession>